<proteinExistence type="inferred from homology"/>
<comment type="similarity">
    <text evidence="1 2">Belongs to the CutC family.</text>
</comment>
<keyword evidence="2" id="KW-0963">Cytoplasm</keyword>
<gene>
    <name evidence="2" type="primary">cutC</name>
    <name evidence="3" type="ORF">P4I72_27255</name>
</gene>
<dbReference type="Proteomes" id="UP001338137">
    <property type="component" value="Unassembled WGS sequence"/>
</dbReference>
<sequence>MLLEVIATTVRDAVLAEQSGADRIELITGILEGGLTPSYGLIEEVVRSTTIPVQVMIRPHSQSFCYDQRDLSVMIKDIQTVKRIGAHGIVLGALTSERRIDHETLRRLLDEAEGLSVTFHRAFDEVSNLEKALEELLAYSQIDRVLTSGGKPNVLDAQEEIRQLVKQTAHSHLQILAGSGLTVSAIPAFLQATGVKEIHFGRGVRMNNSPLDEIDTGKIKNIKNIRIVRDANG</sequence>
<evidence type="ECO:0000256" key="2">
    <source>
        <dbReference type="HAMAP-Rule" id="MF_00795"/>
    </source>
</evidence>
<evidence type="ECO:0000313" key="3">
    <source>
        <dbReference type="EMBL" id="MEC0230800.1"/>
    </source>
</evidence>
<organism evidence="3 4">
    <name type="scientific">Paenibacillus alba</name>
    <dbReference type="NCBI Taxonomy" id="1197127"/>
    <lineage>
        <taxon>Bacteria</taxon>
        <taxon>Bacillati</taxon>
        <taxon>Bacillota</taxon>
        <taxon>Bacilli</taxon>
        <taxon>Bacillales</taxon>
        <taxon>Paenibacillaceae</taxon>
        <taxon>Paenibacillus</taxon>
    </lineage>
</organism>
<accession>A0ABU6GB05</accession>
<dbReference type="InterPro" id="IPR005627">
    <property type="entry name" value="CutC-like"/>
</dbReference>
<comment type="caution">
    <text evidence="3">The sequence shown here is derived from an EMBL/GenBank/DDBJ whole genome shotgun (WGS) entry which is preliminary data.</text>
</comment>
<evidence type="ECO:0000313" key="4">
    <source>
        <dbReference type="Proteomes" id="UP001338137"/>
    </source>
</evidence>
<dbReference type="EMBL" id="JARLKY010000080">
    <property type="protein sequence ID" value="MEC0230800.1"/>
    <property type="molecule type" value="Genomic_DNA"/>
</dbReference>
<reference evidence="3 4" key="1">
    <citation type="submission" date="2023-03" db="EMBL/GenBank/DDBJ databases">
        <title>Bacillus Genome Sequencing.</title>
        <authorList>
            <person name="Dunlap C."/>
        </authorList>
    </citation>
    <scope>NUCLEOTIDE SEQUENCE [LARGE SCALE GENOMIC DNA]</scope>
    <source>
        <strain evidence="3 4">BD-533</strain>
    </source>
</reference>
<comment type="caution">
    <text evidence="2">Once thought to be involved in copper homeostasis, experiments in E.coli have shown this is not the case.</text>
</comment>
<keyword evidence="4" id="KW-1185">Reference proteome</keyword>
<comment type="subcellular location">
    <subcellularLocation>
        <location evidence="2">Cytoplasm</location>
    </subcellularLocation>
</comment>
<dbReference type="InterPro" id="IPR036822">
    <property type="entry name" value="CutC-like_dom_sf"/>
</dbReference>
<dbReference type="HAMAP" id="MF_00795">
    <property type="entry name" value="CutC"/>
    <property type="match status" value="1"/>
</dbReference>
<name>A0ABU6GB05_9BACL</name>
<protein>
    <recommendedName>
        <fullName evidence="2">PF03932 family protein CutC</fullName>
    </recommendedName>
</protein>
<evidence type="ECO:0000256" key="1">
    <source>
        <dbReference type="ARBA" id="ARBA00007768"/>
    </source>
</evidence>
<dbReference type="Gene3D" id="3.20.20.380">
    <property type="entry name" value="Copper homeostasis (CutC) domain"/>
    <property type="match status" value="1"/>
</dbReference>
<dbReference type="Pfam" id="PF03932">
    <property type="entry name" value="CutC"/>
    <property type="match status" value="1"/>
</dbReference>
<dbReference type="SUPFAM" id="SSF110395">
    <property type="entry name" value="CutC-like"/>
    <property type="match status" value="1"/>
</dbReference>
<dbReference type="PANTHER" id="PTHR12598:SF0">
    <property type="entry name" value="COPPER HOMEOSTASIS PROTEIN CUTC HOMOLOG"/>
    <property type="match status" value="1"/>
</dbReference>
<dbReference type="PANTHER" id="PTHR12598">
    <property type="entry name" value="COPPER HOMEOSTASIS PROTEIN CUTC"/>
    <property type="match status" value="1"/>
</dbReference>